<sequence length="293" mass="33572">MHREASFLGIPREARQHIYDYVMRRDLDYEVVKGYRDGHGDGGCFVIMYRHPWGTLIIPWINLLLTCKSVNTELGAYMSSPVILGDEDNRTYTMDIHGNTRGHLNSATWHRIPCSLSNVDTILVNILFETKSDEPSWRKRAHYRRHVRTFGSDGGPMPIVRQLYQTLNLLLHNGPILNRSHPLQLPPRLKKLEIHTAFKPYRNSGEAATTTMTTGIKHLLKRLRSVGLLHGYVDHVHINDENGHTELKIDAVDNGGVPSLWDREGFEWGHNHDNPVQWEILDEETKAGPGKRV</sequence>
<reference evidence="1 2" key="1">
    <citation type="submission" date="2018-12" db="EMBL/GenBank/DDBJ databases">
        <title>Draft genome sequence of Xylaria grammica IHI A82.</title>
        <authorList>
            <person name="Buettner E."/>
            <person name="Kellner H."/>
        </authorList>
    </citation>
    <scope>NUCLEOTIDE SEQUENCE [LARGE SCALE GENOMIC DNA]</scope>
    <source>
        <strain evidence="1 2">IHI A82</strain>
    </source>
</reference>
<dbReference type="EMBL" id="RYZI01000065">
    <property type="protein sequence ID" value="RWA11931.1"/>
    <property type="molecule type" value="Genomic_DNA"/>
</dbReference>
<keyword evidence="2" id="KW-1185">Reference proteome</keyword>
<gene>
    <name evidence="1" type="ORF">EKO27_g3174</name>
</gene>
<comment type="caution">
    <text evidence="1">The sequence shown here is derived from an EMBL/GenBank/DDBJ whole genome shotgun (WGS) entry which is preliminary data.</text>
</comment>
<name>A0A439DBZ8_9PEZI</name>
<accession>A0A439DBZ8</accession>
<proteinExistence type="predicted"/>
<organism evidence="1 2">
    <name type="scientific">Xylaria grammica</name>
    <dbReference type="NCBI Taxonomy" id="363999"/>
    <lineage>
        <taxon>Eukaryota</taxon>
        <taxon>Fungi</taxon>
        <taxon>Dikarya</taxon>
        <taxon>Ascomycota</taxon>
        <taxon>Pezizomycotina</taxon>
        <taxon>Sordariomycetes</taxon>
        <taxon>Xylariomycetidae</taxon>
        <taxon>Xylariales</taxon>
        <taxon>Xylariaceae</taxon>
        <taxon>Xylaria</taxon>
    </lineage>
</organism>
<dbReference type="Proteomes" id="UP000286045">
    <property type="component" value="Unassembled WGS sequence"/>
</dbReference>
<evidence type="ECO:0000313" key="2">
    <source>
        <dbReference type="Proteomes" id="UP000286045"/>
    </source>
</evidence>
<dbReference type="AlphaFoldDB" id="A0A439DBZ8"/>
<evidence type="ECO:0000313" key="1">
    <source>
        <dbReference type="EMBL" id="RWA11931.1"/>
    </source>
</evidence>
<protein>
    <submittedName>
        <fullName evidence="1">Uncharacterized protein</fullName>
    </submittedName>
</protein>